<keyword evidence="2" id="KW-1185">Reference proteome</keyword>
<sequence>NDQSSDLVLFFDDGTLPPHVDAVGSTREYETRAQGVYYKSISRRHNLKRRRVDPNEPTDYSTKTDVINLSYRAMDESERIERYNELEEILNPLYEPPEEEEDEEIQPAPAKEMTVDDDDMDI</sequence>
<proteinExistence type="predicted"/>
<accession>A0ACA9R4K9</accession>
<gene>
    <name evidence="1" type="ORF">ACOLOM_LOCUS14090</name>
</gene>
<comment type="caution">
    <text evidence="1">The sequence shown here is derived from an EMBL/GenBank/DDBJ whole genome shotgun (WGS) entry which is preliminary data.</text>
</comment>
<evidence type="ECO:0000313" key="1">
    <source>
        <dbReference type="EMBL" id="CAG8775974.1"/>
    </source>
</evidence>
<protein>
    <submittedName>
        <fullName evidence="1">15232_t:CDS:1</fullName>
    </submittedName>
</protein>
<dbReference type="Proteomes" id="UP000789525">
    <property type="component" value="Unassembled WGS sequence"/>
</dbReference>
<organism evidence="1 2">
    <name type="scientific">Acaulospora colombiana</name>
    <dbReference type="NCBI Taxonomy" id="27376"/>
    <lineage>
        <taxon>Eukaryota</taxon>
        <taxon>Fungi</taxon>
        <taxon>Fungi incertae sedis</taxon>
        <taxon>Mucoromycota</taxon>
        <taxon>Glomeromycotina</taxon>
        <taxon>Glomeromycetes</taxon>
        <taxon>Diversisporales</taxon>
        <taxon>Acaulosporaceae</taxon>
        <taxon>Acaulospora</taxon>
    </lineage>
</organism>
<feature type="non-terminal residue" evidence="1">
    <location>
        <position position="1"/>
    </location>
</feature>
<name>A0ACA9R4K9_9GLOM</name>
<evidence type="ECO:0000313" key="2">
    <source>
        <dbReference type="Proteomes" id="UP000789525"/>
    </source>
</evidence>
<dbReference type="EMBL" id="CAJVPT010068097">
    <property type="protein sequence ID" value="CAG8775974.1"/>
    <property type="molecule type" value="Genomic_DNA"/>
</dbReference>
<reference evidence="1" key="1">
    <citation type="submission" date="2021-06" db="EMBL/GenBank/DDBJ databases">
        <authorList>
            <person name="Kallberg Y."/>
            <person name="Tangrot J."/>
            <person name="Rosling A."/>
        </authorList>
    </citation>
    <scope>NUCLEOTIDE SEQUENCE</scope>
    <source>
        <strain evidence="1">CL356</strain>
    </source>
</reference>